<dbReference type="PROSITE" id="PS51257">
    <property type="entry name" value="PROKAR_LIPOPROTEIN"/>
    <property type="match status" value="1"/>
</dbReference>
<comment type="caution">
    <text evidence="2">The sequence shown here is derived from an EMBL/GenBank/DDBJ whole genome shotgun (WGS) entry which is preliminary data.</text>
</comment>
<proteinExistence type="predicted"/>
<dbReference type="Proteomes" id="UP000051291">
    <property type="component" value="Unassembled WGS sequence"/>
</dbReference>
<protein>
    <recommendedName>
        <fullName evidence="4">Lipoprotein</fullName>
    </recommendedName>
</protein>
<dbReference type="PATRIC" id="fig|1423820.4.peg.850"/>
<feature type="chain" id="PRO_5038660588" description="Lipoprotein" evidence="1">
    <location>
        <begin position="23"/>
        <end position="190"/>
    </location>
</feature>
<accession>A0A0R1ZN43</accession>
<keyword evidence="1" id="KW-0732">Signal</keyword>
<sequence>MKKLKKFLIPLLMIVCIPLFLAGCSSSNGVYKTSDSNAGQVWYVINSNKKVKAILFIKKDNLSYAAGLSEPLASFNGLTFTTASSKIKKIVSSDAEKVGNSLLNGDTNVTQADCTDDIPFKYSVNKSDKSETIYSPTYFKYKLTNPNTTVTVNGTKYVGYDCYDEEAGLNYKLVTNTNQKLGFDKNQANN</sequence>
<feature type="signal peptide" evidence="1">
    <location>
        <begin position="1"/>
        <end position="22"/>
    </location>
</feature>
<dbReference type="EMBL" id="AYYZ01000026">
    <property type="protein sequence ID" value="KRM52124.1"/>
    <property type="molecule type" value="Genomic_DNA"/>
</dbReference>
<gene>
    <name evidence="2" type="ORF">FC64_GL000831</name>
</gene>
<evidence type="ECO:0008006" key="4">
    <source>
        <dbReference type="Google" id="ProtNLM"/>
    </source>
</evidence>
<dbReference type="AlphaFoldDB" id="A0A0R1ZN43"/>
<name>A0A0R1ZN43_9LACO</name>
<reference evidence="2 3" key="1">
    <citation type="journal article" date="2015" name="Genome Announc.">
        <title>Expanding the biotechnology potential of lactobacilli through comparative genomics of 213 strains and associated genera.</title>
        <authorList>
            <person name="Sun Z."/>
            <person name="Harris H.M."/>
            <person name="McCann A."/>
            <person name="Guo C."/>
            <person name="Argimon S."/>
            <person name="Zhang W."/>
            <person name="Yang X."/>
            <person name="Jeffery I.B."/>
            <person name="Cooney J.C."/>
            <person name="Kagawa T.F."/>
            <person name="Liu W."/>
            <person name="Song Y."/>
            <person name="Salvetti E."/>
            <person name="Wrobel A."/>
            <person name="Rasinkangas P."/>
            <person name="Parkhill J."/>
            <person name="Rea M.C."/>
            <person name="O'Sullivan O."/>
            <person name="Ritari J."/>
            <person name="Douillard F.P."/>
            <person name="Paul Ross R."/>
            <person name="Yang R."/>
            <person name="Briner A.E."/>
            <person name="Felis G.E."/>
            <person name="de Vos W.M."/>
            <person name="Barrangou R."/>
            <person name="Klaenhammer T.R."/>
            <person name="Caufield P.W."/>
            <person name="Cui Y."/>
            <person name="Zhang H."/>
            <person name="O'Toole P.W."/>
        </authorList>
    </citation>
    <scope>NUCLEOTIDE SEQUENCE [LARGE SCALE GENOMIC DNA]</scope>
    <source>
        <strain evidence="2 3">DSM 20653</strain>
    </source>
</reference>
<evidence type="ECO:0000313" key="3">
    <source>
        <dbReference type="Proteomes" id="UP000051291"/>
    </source>
</evidence>
<dbReference type="RefSeq" id="WP_057906724.1">
    <property type="nucleotide sequence ID" value="NZ_AYYZ01000026.1"/>
</dbReference>
<evidence type="ECO:0000256" key="1">
    <source>
        <dbReference type="SAM" id="SignalP"/>
    </source>
</evidence>
<evidence type="ECO:0000313" key="2">
    <source>
        <dbReference type="EMBL" id="KRM52124.1"/>
    </source>
</evidence>
<organism evidence="2 3">
    <name type="scientific">Ligilactobacillus araffinosus DSM 20653</name>
    <dbReference type="NCBI Taxonomy" id="1423820"/>
    <lineage>
        <taxon>Bacteria</taxon>
        <taxon>Bacillati</taxon>
        <taxon>Bacillota</taxon>
        <taxon>Bacilli</taxon>
        <taxon>Lactobacillales</taxon>
        <taxon>Lactobacillaceae</taxon>
        <taxon>Ligilactobacillus</taxon>
    </lineage>
</organism>
<keyword evidence="3" id="KW-1185">Reference proteome</keyword>